<dbReference type="RefSeq" id="WP_051873679.1">
    <property type="nucleotide sequence ID" value="NZ_JMPI01000029.1"/>
</dbReference>
<protein>
    <recommendedName>
        <fullName evidence="1">SnoaL-like domain-containing protein</fullName>
    </recommendedName>
</protein>
<evidence type="ECO:0000313" key="3">
    <source>
        <dbReference type="Proteomes" id="UP000028653"/>
    </source>
</evidence>
<dbReference type="Gene3D" id="3.10.450.50">
    <property type="match status" value="1"/>
</dbReference>
<dbReference type="STRING" id="1006004.GBAG_1971"/>
<dbReference type="InterPro" id="IPR032710">
    <property type="entry name" value="NTF2-like_dom_sf"/>
</dbReference>
<gene>
    <name evidence="2" type="ORF">GBAG_1971</name>
</gene>
<dbReference type="SUPFAM" id="SSF54427">
    <property type="entry name" value="NTF2-like"/>
    <property type="match status" value="1"/>
</dbReference>
<accession>A0A085GDJ0</accession>
<dbReference type="AlphaFoldDB" id="A0A085GDJ0"/>
<dbReference type="EMBL" id="JMPI01000029">
    <property type="protein sequence ID" value="KFC81785.1"/>
    <property type="molecule type" value="Genomic_DNA"/>
</dbReference>
<proteinExistence type="predicted"/>
<keyword evidence="3" id="KW-1185">Reference proteome</keyword>
<organism evidence="2 3">
    <name type="scientific">Buttiauxella agrestis ATCC 33320</name>
    <dbReference type="NCBI Taxonomy" id="1006004"/>
    <lineage>
        <taxon>Bacteria</taxon>
        <taxon>Pseudomonadati</taxon>
        <taxon>Pseudomonadota</taxon>
        <taxon>Gammaproteobacteria</taxon>
        <taxon>Enterobacterales</taxon>
        <taxon>Enterobacteriaceae</taxon>
        <taxon>Buttiauxella</taxon>
    </lineage>
</organism>
<dbReference type="eggNOG" id="COG4319">
    <property type="taxonomic scope" value="Bacteria"/>
</dbReference>
<name>A0A085GDJ0_9ENTR</name>
<evidence type="ECO:0000313" key="2">
    <source>
        <dbReference type="EMBL" id="KFC81785.1"/>
    </source>
</evidence>
<comment type="caution">
    <text evidence="2">The sequence shown here is derived from an EMBL/GenBank/DDBJ whole genome shotgun (WGS) entry which is preliminary data.</text>
</comment>
<dbReference type="Proteomes" id="UP000028653">
    <property type="component" value="Unassembled WGS sequence"/>
</dbReference>
<dbReference type="InterPro" id="IPR037401">
    <property type="entry name" value="SnoaL-like"/>
</dbReference>
<feature type="domain" description="SnoaL-like" evidence="1">
    <location>
        <begin position="19"/>
        <end position="135"/>
    </location>
</feature>
<sequence>MEHLHKQIISTILEIERAASERFNKGDVSGYLDIYHDDVTYVDPMTPGVLTDKNAVRAYFDKSYLGVQIEKAEWSNINVVVNESANTAILTYNQQNHIRSKNDDELHQIPLWNCTEVYRLTDGQWKIAHANWSFAQHSVLLNSLKTLFTQLGYV</sequence>
<evidence type="ECO:0000259" key="1">
    <source>
        <dbReference type="Pfam" id="PF13474"/>
    </source>
</evidence>
<reference evidence="2 3" key="1">
    <citation type="submission" date="2014-05" db="EMBL/GenBank/DDBJ databases">
        <title>ATOL: Assembling a taxonomically balanced genome-scale reconstruction of the evolutionary history of the Enterobacteriaceae.</title>
        <authorList>
            <person name="Plunkett G.III."/>
            <person name="Neeno-Eckwall E.C."/>
            <person name="Glasner J.D."/>
            <person name="Perna N.T."/>
        </authorList>
    </citation>
    <scope>NUCLEOTIDE SEQUENCE [LARGE SCALE GENOMIC DNA]</scope>
    <source>
        <strain evidence="2 3">ATCC 33320</strain>
    </source>
</reference>
<dbReference type="Pfam" id="PF13474">
    <property type="entry name" value="SnoaL_3"/>
    <property type="match status" value="1"/>
</dbReference>
<dbReference type="OrthoDB" id="9812295at2"/>